<dbReference type="RefSeq" id="WP_109727934.1">
    <property type="nucleotide sequence ID" value="NZ_QGDI01000017.1"/>
</dbReference>
<comment type="caution">
    <text evidence="2">The sequence shown here is derived from an EMBL/GenBank/DDBJ whole genome shotgun (WGS) entry which is preliminary data.</text>
</comment>
<proteinExistence type="predicted"/>
<dbReference type="CDD" id="cd22339">
    <property type="entry name" value="NciI-like"/>
    <property type="match status" value="1"/>
</dbReference>
<keyword evidence="2" id="KW-0378">Hydrolase</keyword>
<dbReference type="AlphaFoldDB" id="A0A315XUX9"/>
<keyword evidence="2" id="KW-0540">Nuclease</keyword>
<evidence type="ECO:0000259" key="1">
    <source>
        <dbReference type="Pfam" id="PF15515"/>
    </source>
</evidence>
<dbReference type="GO" id="GO:0004519">
    <property type="term" value="F:endonuclease activity"/>
    <property type="evidence" value="ECO:0007669"/>
    <property type="project" value="UniProtKB-KW"/>
</dbReference>
<gene>
    <name evidence="2" type="ORF">IE37_03272</name>
</gene>
<dbReference type="InterPro" id="IPR029127">
    <property type="entry name" value="MvaI_BcnI"/>
</dbReference>
<accession>A0A315XUX9</accession>
<dbReference type="Pfam" id="PF15515">
    <property type="entry name" value="MvaI_BcnI"/>
    <property type="match status" value="1"/>
</dbReference>
<evidence type="ECO:0000313" key="3">
    <source>
        <dbReference type="Proteomes" id="UP000245720"/>
    </source>
</evidence>
<dbReference type="InterPro" id="IPR043004">
    <property type="entry name" value="MvaI_BcnI_cat"/>
</dbReference>
<name>A0A315XUX9_RUMFL</name>
<organism evidence="2 3">
    <name type="scientific">Ruminococcus flavefaciens</name>
    <dbReference type="NCBI Taxonomy" id="1265"/>
    <lineage>
        <taxon>Bacteria</taxon>
        <taxon>Bacillati</taxon>
        <taxon>Bacillota</taxon>
        <taxon>Clostridia</taxon>
        <taxon>Eubacteriales</taxon>
        <taxon>Oscillospiraceae</taxon>
        <taxon>Ruminococcus</taxon>
    </lineage>
</organism>
<keyword evidence="2" id="KW-0255">Endonuclease</keyword>
<sequence>MITTLNDFIDEYTQICNMGWIKTHRSGPTGIGKTLEDLLGIVENNIDGPDFGDYELKSCRLNSNSMLTIFTKTPQPQGAANTLRMTFGYSSDAYDNDEKVLHSTLSADRYVAIANTGHSLKVSCSDTKISIIAEDGKEYAYWTRDQLRTAFEKKYRGKFVYAKAHSRGAGANEEFKFVEAYEVSGFDYDAFVSLLEQGKIYIDLRIGQYHGGAKDGQTHDHGTGFRIKENDQSLLFKVNKKIV</sequence>
<protein>
    <submittedName>
        <fullName evidence="2">MvaI/BcnI restriction endonuclease family protein</fullName>
    </submittedName>
</protein>
<feature type="domain" description="MvaI/BcnI restriction endonuclease" evidence="1">
    <location>
        <begin position="11"/>
        <end position="236"/>
    </location>
</feature>
<dbReference type="Proteomes" id="UP000245720">
    <property type="component" value="Unassembled WGS sequence"/>
</dbReference>
<dbReference type="Gene3D" id="3.30.70.3570">
    <property type="entry name" value="MvaI/BcnI restriction endonuclease, recognition domain"/>
    <property type="match status" value="1"/>
</dbReference>
<evidence type="ECO:0000313" key="2">
    <source>
        <dbReference type="EMBL" id="PWJ09978.1"/>
    </source>
</evidence>
<dbReference type="EMBL" id="QGDI01000017">
    <property type="protein sequence ID" value="PWJ09978.1"/>
    <property type="molecule type" value="Genomic_DNA"/>
</dbReference>
<dbReference type="InterPro" id="IPR043005">
    <property type="entry name" value="MvaI_BcnI_rec"/>
</dbReference>
<reference evidence="2 3" key="1">
    <citation type="submission" date="2018-05" db="EMBL/GenBank/DDBJ databases">
        <title>The Hungate 1000. A catalogue of reference genomes from the rumen microbiome.</title>
        <authorList>
            <person name="Kelly W."/>
        </authorList>
    </citation>
    <scope>NUCLEOTIDE SEQUENCE [LARGE SCALE GENOMIC DNA]</scope>
    <source>
        <strain evidence="2 3">SAb67</strain>
    </source>
</reference>
<dbReference type="OrthoDB" id="1684155at2"/>
<dbReference type="Gene3D" id="3.40.210.20">
    <property type="entry name" value="MvaI/BcnI restriction endonuclease, catalytic domain"/>
    <property type="match status" value="1"/>
</dbReference>